<dbReference type="Proteomes" id="UP000244093">
    <property type="component" value="Unassembled WGS sequence"/>
</dbReference>
<dbReference type="InterPro" id="IPR017896">
    <property type="entry name" value="4Fe4S_Fe-S-bd"/>
</dbReference>
<proteinExistence type="predicted"/>
<accession>A0A2R7Y8K2</accession>
<dbReference type="GO" id="GO:0051539">
    <property type="term" value="F:4 iron, 4 sulfur cluster binding"/>
    <property type="evidence" value="ECO:0007669"/>
    <property type="project" value="UniProtKB-KW"/>
</dbReference>
<keyword evidence="4" id="KW-0408">Iron</keyword>
<keyword evidence="5" id="KW-0411">Iron-sulfur</keyword>
<dbReference type="PROSITE" id="PS00198">
    <property type="entry name" value="4FE4S_FER_1"/>
    <property type="match status" value="2"/>
</dbReference>
<evidence type="ECO:0000256" key="3">
    <source>
        <dbReference type="ARBA" id="ARBA00022737"/>
    </source>
</evidence>
<dbReference type="GO" id="GO:0016020">
    <property type="term" value="C:membrane"/>
    <property type="evidence" value="ECO:0007669"/>
    <property type="project" value="InterPro"/>
</dbReference>
<evidence type="ECO:0000256" key="1">
    <source>
        <dbReference type="ARBA" id="ARBA00022485"/>
    </source>
</evidence>
<dbReference type="InterPro" id="IPR010226">
    <property type="entry name" value="NADH_quinone_OxRdtase_chainI"/>
</dbReference>
<dbReference type="Gene3D" id="3.30.70.3270">
    <property type="match status" value="1"/>
</dbReference>
<dbReference type="PANTHER" id="PTHR10849">
    <property type="entry name" value="NADH DEHYDROGENASE UBIQUINONE IRON-SULFUR PROTEIN 8, MITOCHONDRIAL"/>
    <property type="match status" value="1"/>
</dbReference>
<evidence type="ECO:0000256" key="4">
    <source>
        <dbReference type="ARBA" id="ARBA00023004"/>
    </source>
</evidence>
<comment type="caution">
    <text evidence="7">The sequence shown here is derived from an EMBL/GenBank/DDBJ whole genome shotgun (WGS) entry which is preliminary data.</text>
</comment>
<gene>
    <name evidence="7" type="ORF">B7O98_00200</name>
</gene>
<evidence type="ECO:0000256" key="2">
    <source>
        <dbReference type="ARBA" id="ARBA00022723"/>
    </source>
</evidence>
<sequence>MRVSLLKEVLKGIFSKPVTIEYPKVRTQVEVDARGRHYADLNKCIGCSLCAIECPANAIVMEKIPEGYEVPKTNARRIYPVVDYFKCVYCYRCVTVCPTKAYITTSEYRLATSAKAESRVLSLNTIAKAEVKPVG</sequence>
<dbReference type="GO" id="GO:0046872">
    <property type="term" value="F:metal ion binding"/>
    <property type="evidence" value="ECO:0007669"/>
    <property type="project" value="UniProtKB-KW"/>
</dbReference>
<evidence type="ECO:0000313" key="7">
    <source>
        <dbReference type="EMBL" id="PUA33881.1"/>
    </source>
</evidence>
<evidence type="ECO:0000256" key="5">
    <source>
        <dbReference type="ARBA" id="ARBA00023014"/>
    </source>
</evidence>
<feature type="domain" description="4Fe-4S ferredoxin-type" evidence="6">
    <location>
        <begin position="78"/>
        <end position="107"/>
    </location>
</feature>
<dbReference type="GO" id="GO:0003954">
    <property type="term" value="F:NADH dehydrogenase activity"/>
    <property type="evidence" value="ECO:0007669"/>
    <property type="project" value="TreeGrafter"/>
</dbReference>
<organism evidence="7 8">
    <name type="scientific">Zestosphaera tikiterensis</name>
    <dbReference type="NCBI Taxonomy" id="1973259"/>
    <lineage>
        <taxon>Archaea</taxon>
        <taxon>Thermoproteota</taxon>
        <taxon>Thermoprotei</taxon>
        <taxon>Desulfurococcales</taxon>
        <taxon>Desulfurococcaceae</taxon>
        <taxon>Zestosphaera</taxon>
    </lineage>
</organism>
<dbReference type="EMBL" id="NBVN01000001">
    <property type="protein sequence ID" value="PUA33881.1"/>
    <property type="molecule type" value="Genomic_DNA"/>
</dbReference>
<evidence type="ECO:0000259" key="6">
    <source>
        <dbReference type="PROSITE" id="PS51379"/>
    </source>
</evidence>
<dbReference type="Pfam" id="PF12838">
    <property type="entry name" value="Fer4_7"/>
    <property type="match status" value="1"/>
</dbReference>
<reference evidence="7 8" key="1">
    <citation type="journal article" date="2018" name="Syst. Appl. Microbiol.">
        <title>A new symbiotic nanoarchaeote (Candidatus Nanoclepta minutus) and its host (Zestosphaera tikiterensis gen. nov., sp. nov.) from a New Zealand hot spring.</title>
        <authorList>
            <person name="St John E."/>
            <person name="Liu Y."/>
            <person name="Podar M."/>
            <person name="Stott M.B."/>
            <person name="Meneghin J."/>
            <person name="Chen Z."/>
            <person name="Lagutin K."/>
            <person name="Mitchell K."/>
            <person name="Reysenbach A.L."/>
        </authorList>
    </citation>
    <scope>NUCLEOTIDE SEQUENCE [LARGE SCALE GENOMIC DNA]</scope>
    <source>
        <strain evidence="7">NZ3</strain>
    </source>
</reference>
<dbReference type="PANTHER" id="PTHR10849:SF35">
    <property type="entry name" value="FORMATE HYDROGENLYASE SUBUNIT 6-RELATED"/>
    <property type="match status" value="1"/>
</dbReference>
<name>A0A2R7Y8K2_9CREN</name>
<dbReference type="PROSITE" id="PS51379">
    <property type="entry name" value="4FE4S_FER_2"/>
    <property type="match status" value="2"/>
</dbReference>
<keyword evidence="2" id="KW-0479">Metal-binding</keyword>
<dbReference type="InterPro" id="IPR017900">
    <property type="entry name" value="4Fe4S_Fe_S_CS"/>
</dbReference>
<dbReference type="GO" id="GO:0009060">
    <property type="term" value="P:aerobic respiration"/>
    <property type="evidence" value="ECO:0007669"/>
    <property type="project" value="TreeGrafter"/>
</dbReference>
<keyword evidence="1" id="KW-0004">4Fe-4S</keyword>
<feature type="domain" description="4Fe-4S ferredoxin-type" evidence="6">
    <location>
        <begin position="35"/>
        <end position="64"/>
    </location>
</feature>
<protein>
    <submittedName>
        <fullName evidence="7">NADH-quinone oxidoreductase subunit I</fullName>
    </submittedName>
</protein>
<evidence type="ECO:0000313" key="8">
    <source>
        <dbReference type="Proteomes" id="UP000244093"/>
    </source>
</evidence>
<dbReference type="AlphaFoldDB" id="A0A2R7Y8K2"/>
<dbReference type="SUPFAM" id="SSF46548">
    <property type="entry name" value="alpha-helical ferredoxin"/>
    <property type="match status" value="1"/>
</dbReference>
<keyword evidence="3" id="KW-0677">Repeat</keyword>